<evidence type="ECO:0000313" key="1">
    <source>
        <dbReference type="EMBL" id="KAI8550659.1"/>
    </source>
</evidence>
<name>A0ACC0NCX2_RHOML</name>
<organism evidence="1 2">
    <name type="scientific">Rhododendron molle</name>
    <name type="common">Chinese azalea</name>
    <name type="synonym">Azalea mollis</name>
    <dbReference type="NCBI Taxonomy" id="49168"/>
    <lineage>
        <taxon>Eukaryota</taxon>
        <taxon>Viridiplantae</taxon>
        <taxon>Streptophyta</taxon>
        <taxon>Embryophyta</taxon>
        <taxon>Tracheophyta</taxon>
        <taxon>Spermatophyta</taxon>
        <taxon>Magnoliopsida</taxon>
        <taxon>eudicotyledons</taxon>
        <taxon>Gunneridae</taxon>
        <taxon>Pentapetalae</taxon>
        <taxon>asterids</taxon>
        <taxon>Ericales</taxon>
        <taxon>Ericaceae</taxon>
        <taxon>Ericoideae</taxon>
        <taxon>Rhodoreae</taxon>
        <taxon>Rhododendron</taxon>
    </lineage>
</organism>
<reference evidence="1" key="1">
    <citation type="submission" date="2022-02" db="EMBL/GenBank/DDBJ databases">
        <title>Plant Genome Project.</title>
        <authorList>
            <person name="Zhang R.-G."/>
        </authorList>
    </citation>
    <scope>NUCLEOTIDE SEQUENCE</scope>
    <source>
        <strain evidence="1">AT1</strain>
    </source>
</reference>
<sequence>MLQGCILPRDVQVVEGLTENLTAEIAQSLFTKCDMERVLAEGRAAKAEEDAYTLRATRAWEVEDALQAGYDNGWDATGVEYKKQVREIKNELFRDRFFDGLPLRDK</sequence>
<protein>
    <submittedName>
        <fullName evidence="1">Uncharacterized protein</fullName>
    </submittedName>
</protein>
<dbReference type="EMBL" id="CM046393">
    <property type="protein sequence ID" value="KAI8550659.1"/>
    <property type="molecule type" value="Genomic_DNA"/>
</dbReference>
<proteinExistence type="predicted"/>
<evidence type="ECO:0000313" key="2">
    <source>
        <dbReference type="Proteomes" id="UP001062846"/>
    </source>
</evidence>
<gene>
    <name evidence="1" type="ORF">RHMOL_Rhmol06G0124600</name>
</gene>
<accession>A0ACC0NCX2</accession>
<comment type="caution">
    <text evidence="1">The sequence shown here is derived from an EMBL/GenBank/DDBJ whole genome shotgun (WGS) entry which is preliminary data.</text>
</comment>
<dbReference type="Proteomes" id="UP001062846">
    <property type="component" value="Chromosome 6"/>
</dbReference>
<keyword evidence="2" id="KW-1185">Reference proteome</keyword>